<dbReference type="Gene3D" id="1.10.260.40">
    <property type="entry name" value="lambda repressor-like DNA-binding domains"/>
    <property type="match status" value="1"/>
</dbReference>
<proteinExistence type="predicted"/>
<feature type="domain" description="HTH cro/C1-type" evidence="1">
    <location>
        <begin position="41"/>
        <end position="88"/>
    </location>
</feature>
<dbReference type="Pfam" id="PF01381">
    <property type="entry name" value="HTH_3"/>
    <property type="match status" value="1"/>
</dbReference>
<accession>A0ABT3GCD1</accession>
<sequence length="182" mass="20086">MNKSPNCSSIPGPSRFSTPKNMQVTAQVIEKIIRGMKDRGNMSQTALAEKLGVDRSYISKLLRGIYPTIPDAQAIKIGEILEIRLVKLRFVGGEVSSTALQLTQMAEEDAAFSSVLEALVLLKGGDAKKAFLPSVSTEALKVIGEEITRVVMRWEDHQDPHYAKIGAETLGFLRDFYQKGEF</sequence>
<reference evidence="2 3" key="1">
    <citation type="submission" date="2022-10" db="EMBL/GenBank/DDBJ databases">
        <title>Luteolibacter arcticus strain CCTCC AB 2014275, whole genome shotgun sequencing project.</title>
        <authorList>
            <person name="Zhao G."/>
            <person name="Shen L."/>
        </authorList>
    </citation>
    <scope>NUCLEOTIDE SEQUENCE [LARGE SCALE GENOMIC DNA]</scope>
    <source>
        <strain evidence="2 3">CCTCC AB 2014275</strain>
    </source>
</reference>
<organism evidence="2 3">
    <name type="scientific">Luteolibacter arcticus</name>
    <dbReference type="NCBI Taxonomy" id="1581411"/>
    <lineage>
        <taxon>Bacteria</taxon>
        <taxon>Pseudomonadati</taxon>
        <taxon>Verrucomicrobiota</taxon>
        <taxon>Verrucomicrobiia</taxon>
        <taxon>Verrucomicrobiales</taxon>
        <taxon>Verrucomicrobiaceae</taxon>
        <taxon>Luteolibacter</taxon>
    </lineage>
</organism>
<gene>
    <name evidence="2" type="ORF">OKA05_01905</name>
</gene>
<evidence type="ECO:0000313" key="3">
    <source>
        <dbReference type="Proteomes" id="UP001320876"/>
    </source>
</evidence>
<dbReference type="InterPro" id="IPR010982">
    <property type="entry name" value="Lambda_DNA-bd_dom_sf"/>
</dbReference>
<dbReference type="RefSeq" id="WP_264485395.1">
    <property type="nucleotide sequence ID" value="NZ_JAPDDT010000001.1"/>
</dbReference>
<dbReference type="Proteomes" id="UP001320876">
    <property type="component" value="Unassembled WGS sequence"/>
</dbReference>
<protein>
    <submittedName>
        <fullName evidence="2">Helix-turn-helix transcriptional regulator</fullName>
    </submittedName>
</protein>
<comment type="caution">
    <text evidence="2">The sequence shown here is derived from an EMBL/GenBank/DDBJ whole genome shotgun (WGS) entry which is preliminary data.</text>
</comment>
<dbReference type="PROSITE" id="PS50943">
    <property type="entry name" value="HTH_CROC1"/>
    <property type="match status" value="1"/>
</dbReference>
<dbReference type="SMART" id="SM00530">
    <property type="entry name" value="HTH_XRE"/>
    <property type="match status" value="1"/>
</dbReference>
<dbReference type="EMBL" id="JAPDDT010000001">
    <property type="protein sequence ID" value="MCW1921286.1"/>
    <property type="molecule type" value="Genomic_DNA"/>
</dbReference>
<dbReference type="CDD" id="cd00093">
    <property type="entry name" value="HTH_XRE"/>
    <property type="match status" value="1"/>
</dbReference>
<evidence type="ECO:0000313" key="2">
    <source>
        <dbReference type="EMBL" id="MCW1921286.1"/>
    </source>
</evidence>
<dbReference type="SUPFAM" id="SSF47413">
    <property type="entry name" value="lambda repressor-like DNA-binding domains"/>
    <property type="match status" value="1"/>
</dbReference>
<name>A0ABT3GCD1_9BACT</name>
<keyword evidence="3" id="KW-1185">Reference proteome</keyword>
<evidence type="ECO:0000259" key="1">
    <source>
        <dbReference type="PROSITE" id="PS50943"/>
    </source>
</evidence>
<dbReference type="InterPro" id="IPR001387">
    <property type="entry name" value="Cro/C1-type_HTH"/>
</dbReference>